<keyword evidence="2" id="KW-1185">Reference proteome</keyword>
<dbReference type="Proteomes" id="UP000000788">
    <property type="component" value="Chromosome"/>
</dbReference>
<dbReference type="EMBL" id="CP000878">
    <property type="protein sequence ID" value="ABX09301.1"/>
    <property type="molecule type" value="Genomic_DNA"/>
</dbReference>
<evidence type="ECO:0000313" key="1">
    <source>
        <dbReference type="EMBL" id="ABX09301.1"/>
    </source>
</evidence>
<name>A9BBT9_PROM4</name>
<gene>
    <name evidence="1" type="ordered locus">P9211_13701</name>
</gene>
<reference evidence="1 2" key="1">
    <citation type="journal article" date="2007" name="PLoS Genet.">
        <title>Patterns and implications of gene gain and loss in the evolution of Prochlorococcus.</title>
        <authorList>
            <person name="Kettler G.C."/>
            <person name="Martiny A.C."/>
            <person name="Huang K."/>
            <person name="Zucker J."/>
            <person name="Coleman M.L."/>
            <person name="Rodrigue S."/>
            <person name="Chen F."/>
            <person name="Lapidus A."/>
            <person name="Ferriera S."/>
            <person name="Johnson J."/>
            <person name="Steglich C."/>
            <person name="Church G.M."/>
            <person name="Richardson P."/>
            <person name="Chisholm S.W."/>
        </authorList>
    </citation>
    <scope>NUCLEOTIDE SEQUENCE [LARGE SCALE GENOMIC DNA]</scope>
    <source>
        <strain evidence="2">MIT 9211</strain>
    </source>
</reference>
<dbReference type="RefSeq" id="WP_012195922.1">
    <property type="nucleotide sequence ID" value="NC_009976.1"/>
</dbReference>
<dbReference type="HOGENOM" id="CLU_193792_0_0_3"/>
<sequence>MKVVFIVASTILAILITILLVKNSLNKYGSAFEADQQCHADMQNNYVEDSTFGCDHDLETRQWILFNKGVEAAPAIVLERYRY</sequence>
<protein>
    <submittedName>
        <fullName evidence="1">Uncharacterized protein</fullName>
    </submittedName>
</protein>
<dbReference type="AlphaFoldDB" id="A9BBT9"/>
<dbReference type="OrthoDB" id="541867at2"/>
<dbReference type="KEGG" id="pmj:P9211_13701"/>
<accession>A9BBT9</accession>
<proteinExistence type="predicted"/>
<organism evidence="1 2">
    <name type="scientific">Prochlorococcus marinus (strain MIT 9211)</name>
    <dbReference type="NCBI Taxonomy" id="93059"/>
    <lineage>
        <taxon>Bacteria</taxon>
        <taxon>Bacillati</taxon>
        <taxon>Cyanobacteriota</taxon>
        <taxon>Cyanophyceae</taxon>
        <taxon>Synechococcales</taxon>
        <taxon>Prochlorococcaceae</taxon>
        <taxon>Prochlorococcus</taxon>
    </lineage>
</organism>
<evidence type="ECO:0000313" key="2">
    <source>
        <dbReference type="Proteomes" id="UP000000788"/>
    </source>
</evidence>